<dbReference type="GO" id="GO:0016874">
    <property type="term" value="F:ligase activity"/>
    <property type="evidence" value="ECO:0007669"/>
    <property type="project" value="UniProtKB-KW"/>
</dbReference>
<feature type="domain" description="Carrier" evidence="8">
    <location>
        <begin position="613"/>
        <end position="687"/>
    </location>
</feature>
<keyword evidence="6" id="KW-0276">Fatty acid metabolism</keyword>
<dbReference type="InterPro" id="IPR010071">
    <property type="entry name" value="AA_adenyl_dom"/>
</dbReference>
<dbReference type="CDD" id="cd05931">
    <property type="entry name" value="FAAL"/>
    <property type="match status" value="1"/>
</dbReference>
<dbReference type="SMART" id="SM00823">
    <property type="entry name" value="PKS_PP"/>
    <property type="match status" value="2"/>
</dbReference>
<dbReference type="GO" id="GO:0043041">
    <property type="term" value="P:amino acid activation for nonribosomal peptide biosynthetic process"/>
    <property type="evidence" value="ECO:0007669"/>
    <property type="project" value="TreeGrafter"/>
</dbReference>
<reference evidence="9" key="2">
    <citation type="journal article" date="2022" name="Microbiol. Resour. Announc.">
        <title>Metagenome Sequencing to Explore Phylogenomics of Terrestrial Cyanobacteria.</title>
        <authorList>
            <person name="Ward R.D."/>
            <person name="Stajich J.E."/>
            <person name="Johansen J.R."/>
            <person name="Huntemann M."/>
            <person name="Clum A."/>
            <person name="Foster B."/>
            <person name="Foster B."/>
            <person name="Roux S."/>
            <person name="Palaniappan K."/>
            <person name="Varghese N."/>
            <person name="Mukherjee S."/>
            <person name="Reddy T.B.K."/>
            <person name="Daum C."/>
            <person name="Copeland A."/>
            <person name="Chen I.A."/>
            <person name="Ivanova N.N."/>
            <person name="Kyrpides N.C."/>
            <person name="Shapiro N."/>
            <person name="Eloe-Fadrosh E.A."/>
            <person name="Pietrasiak N."/>
        </authorList>
    </citation>
    <scope>NUCLEOTIDE SEQUENCE</scope>
    <source>
        <strain evidence="9">CPER-KK1</strain>
    </source>
</reference>
<dbReference type="Gene3D" id="3.30.559.30">
    <property type="entry name" value="Nonribosomal peptide synthetase, condensation domain"/>
    <property type="match status" value="1"/>
</dbReference>
<dbReference type="CDD" id="cd17643">
    <property type="entry name" value="A_NRPS_Cytc1-like"/>
    <property type="match status" value="1"/>
</dbReference>
<comment type="cofactor">
    <cofactor evidence="1">
        <name>pantetheine 4'-phosphate</name>
        <dbReference type="ChEBI" id="CHEBI:47942"/>
    </cofactor>
</comment>
<dbReference type="GO" id="GO:0072330">
    <property type="term" value="P:monocarboxylic acid biosynthetic process"/>
    <property type="evidence" value="ECO:0007669"/>
    <property type="project" value="UniProtKB-ARBA"/>
</dbReference>
<keyword evidence="3" id="KW-0596">Phosphopantetheine</keyword>
<gene>
    <name evidence="9" type="ORF">KME25_01560</name>
</gene>
<dbReference type="SUPFAM" id="SSF47336">
    <property type="entry name" value="ACP-like"/>
    <property type="match status" value="2"/>
</dbReference>
<dbReference type="EMBL" id="JAHHIF010000002">
    <property type="protein sequence ID" value="MBW4543127.1"/>
    <property type="molecule type" value="Genomic_DNA"/>
</dbReference>
<accession>A0A951PGU8</accession>
<dbReference type="PANTHER" id="PTHR45527">
    <property type="entry name" value="NONRIBOSOMAL PEPTIDE SYNTHETASE"/>
    <property type="match status" value="1"/>
</dbReference>
<evidence type="ECO:0000256" key="2">
    <source>
        <dbReference type="ARBA" id="ARBA00006432"/>
    </source>
</evidence>
<dbReference type="GO" id="GO:0005829">
    <property type="term" value="C:cytosol"/>
    <property type="evidence" value="ECO:0007669"/>
    <property type="project" value="TreeGrafter"/>
</dbReference>
<evidence type="ECO:0000256" key="7">
    <source>
        <dbReference type="ARBA" id="ARBA00023098"/>
    </source>
</evidence>
<dbReference type="InterPro" id="IPR000873">
    <property type="entry name" value="AMP-dep_synth/lig_dom"/>
</dbReference>
<dbReference type="InterPro" id="IPR040097">
    <property type="entry name" value="FAAL/FAAC"/>
</dbReference>
<keyword evidence="7" id="KW-0443">Lipid metabolism</keyword>
<dbReference type="Pfam" id="PF23024">
    <property type="entry name" value="AMP-dom_DIP2-like"/>
    <property type="match status" value="1"/>
</dbReference>
<dbReference type="CDD" id="cd19531">
    <property type="entry name" value="LCL_NRPS-like"/>
    <property type="match status" value="1"/>
</dbReference>
<dbReference type="FunFam" id="3.30.300.30:FF:000010">
    <property type="entry name" value="Enterobactin synthetase component F"/>
    <property type="match status" value="1"/>
</dbReference>
<dbReference type="FunFam" id="3.30.559.30:FF:000001">
    <property type="entry name" value="Non-ribosomal peptide synthetase"/>
    <property type="match status" value="1"/>
</dbReference>
<dbReference type="FunFam" id="2.30.38.10:FF:000001">
    <property type="entry name" value="Non-ribosomal peptide synthetase PvdI"/>
    <property type="match status" value="1"/>
</dbReference>
<sequence length="1841" mass="206641">MAQPFNEYPEILHNCSTWVDLLRQRTLHQPEQLAFTFLPDGETEGEQLTYRELDRRSRAIASQLQALNLSGERALLLYPPGLDYLAAFFGCLYAGVVAVPAYPPRNQRNTPRIQAILADAQVAIALTTTAVHSKVQSLLTQKADLGNLQWLTTDNLASGIEESWQEPFIKKDTLAFLQYTSGSTGTPKGVMLSHGNLLHNAAMTYRVMEHSPSSKFISWLPAYHDMGLIGGILQPLYGGFPCILMPPAAFLQRPYRWLQAISQYRGTTSGAPNFAYELCIHKITPEQLDTLDLSSWDVAFNGAEPIRQDTLERFCAKFARCGFRPSAFYPCYGMAEATLMVSGSLKSAPPTVKTVRVDALECNRIVAADADNEDVRTLVSCGQSLPEQQIAIVHPETLTRCQPDEVGEIWVSSPSVGQGYWNRSEETEPTFQAYPSDTDTTVEKEPFLRTGDLGFLHNGDLFITGRVKDLIIIRGRNLYPQDIELTSERSHLALRLGSSAAFAVEVEGEERLVVVQELEFRQKPDVEEVIAAIRQAVAEEHEVQVYGVVLIKPGSIPKTSSGKIQRRACRGKFLAGELDAIASSILDTSIVVNNERSLTRETLLAVEPEERQQLLESYLQEQVARVLRVALSAIDCQSPLSCFGLDSLMVFELKNRIEVDFGVEVAIADFFEGTSIAQLATQVLNQVTAADWKPVSVSIERVQKTSAVHPLSFAQQRLWFIDQLEKGNPAYNISVGIRLKGSLDVGALEQSFNEIVRRHEALRTSFSIAEGQPVQVIAPSVTVTLPVVDCQQLLELEHESRYCSDKADLTPPTPLPYKGRREQYSPLLAGEGLGERLIEQYWHESEVQRIATEEGQQPFDLTREPLWRVKLLRLGEQEHVLLLTLHHIIGDEWSVEVFIREMAVLYKAFLADSPLPLSELPVQYADFAYWQRQWLQGELLETQLSYWKQQLNGVPSVLQLPTDHPRPAVQTYRGARQSLELPKSLADAIQVLSRQEGVTLFMVLLAAFQTFLYRYTGQDDIPVGSPIANRNRSELDLLIGFFVNTLVLRTDLAGNPSFRELLSRVRQVALGAYAHQDLPFDQLVEALRPVRDASYTPLFQVSFTLRKAPQLEEIPGLALSLLNVETLTAQFDLSLFVDITEQGLIASFEYNTDLFEAATIAQMLGHFQNLLEGIVSNPNQRLSDLPLLAPSERHQLLVAWNNTQAEYPTDLCIHQLFEAQVERTPNAIALVFENQQLTYQELNNQANQLAHYLKQLGVEPDVLVGLCVERSLEMVIGILGILKAGGAYVPLDTAYQKERLAFMLEDTGVSVLLTQERLLETLPEPTAKVVCLDTDWESIQVHTHSSIQNPKSKIPNPSSLAYVIYTSGSTGQPKGVLVSHANVVRLFAATQPWYHFNEQDIWTLFHSYAFDFSVWEIWGSLLYGGRLVVVPYWISRSPEAFYELLCKEQVTVLNQTPSAFRQLIRAEETLGVNPDLSLRLVIFGGEALELQSLKPWFERHGDKVPQLVNMYGITETTVHVTYRPLTMSDLIGMSSVIGRPIPDLQVYVLDRHHQPVPIGVPGELYIGGAGLARGYLNRPELTTERFIRNPFDNQLDARLYKSGDLVRYLPNGDLEYLGRIDQQVKIRGFRIELGEIEAVLGQHPAVQDVVVMAREDIPGALHLVAYVVPNPKQMPNISELRHFLQTRLPDYMIPANFVLLEALPLTSNGKVDRRRLPAPEGHRPDLQEVYQAPRSEVERAIATVWQSVLHLEKVGVHDNFFDLGGHSLLMVQVNNKLRDVFNCDLPIVTMFQNPTISSLAQHLSQKSEETSAFDAVQNRVQKQLDAINKRKKLLTKQQNTH</sequence>
<dbReference type="InterPro" id="IPR020806">
    <property type="entry name" value="PKS_PP-bd"/>
</dbReference>
<evidence type="ECO:0000256" key="5">
    <source>
        <dbReference type="ARBA" id="ARBA00022598"/>
    </source>
</evidence>
<dbReference type="Gene3D" id="1.10.1200.10">
    <property type="entry name" value="ACP-like"/>
    <property type="match status" value="2"/>
</dbReference>
<dbReference type="GO" id="GO:0008610">
    <property type="term" value="P:lipid biosynthetic process"/>
    <property type="evidence" value="ECO:0007669"/>
    <property type="project" value="InterPro"/>
</dbReference>
<dbReference type="InterPro" id="IPR045851">
    <property type="entry name" value="AMP-bd_C_sf"/>
</dbReference>
<dbReference type="InterPro" id="IPR009081">
    <property type="entry name" value="PP-bd_ACP"/>
</dbReference>
<dbReference type="InterPro" id="IPR036736">
    <property type="entry name" value="ACP-like_sf"/>
</dbReference>
<keyword evidence="5" id="KW-0436">Ligase</keyword>
<dbReference type="Gene3D" id="3.30.559.10">
    <property type="entry name" value="Chloramphenicol acetyltransferase-like domain"/>
    <property type="match status" value="2"/>
</dbReference>
<reference evidence="9" key="1">
    <citation type="submission" date="2021-05" db="EMBL/GenBank/DDBJ databases">
        <authorList>
            <person name="Pietrasiak N."/>
            <person name="Ward R."/>
            <person name="Stajich J.E."/>
            <person name="Kurbessoian T."/>
        </authorList>
    </citation>
    <scope>NUCLEOTIDE SEQUENCE</scope>
    <source>
        <strain evidence="9">CPER-KK1</strain>
    </source>
</reference>
<dbReference type="FunFam" id="1.10.1200.10:FF:000016">
    <property type="entry name" value="Non-ribosomal peptide synthase"/>
    <property type="match status" value="1"/>
</dbReference>
<evidence type="ECO:0000256" key="6">
    <source>
        <dbReference type="ARBA" id="ARBA00022832"/>
    </source>
</evidence>
<dbReference type="Proteomes" id="UP000753908">
    <property type="component" value="Unassembled WGS sequence"/>
</dbReference>
<dbReference type="FunFam" id="3.40.50.12780:FF:000012">
    <property type="entry name" value="Non-ribosomal peptide synthetase"/>
    <property type="match status" value="1"/>
</dbReference>
<feature type="domain" description="Carrier" evidence="8">
    <location>
        <begin position="1732"/>
        <end position="1807"/>
    </location>
</feature>
<dbReference type="NCBIfam" id="TIGR01733">
    <property type="entry name" value="AA-adenyl-dom"/>
    <property type="match status" value="1"/>
</dbReference>
<protein>
    <submittedName>
        <fullName evidence="9">Amino acid adenylation domain-containing protein</fullName>
    </submittedName>
</protein>
<dbReference type="InterPro" id="IPR023213">
    <property type="entry name" value="CAT-like_dom_sf"/>
</dbReference>
<dbReference type="Gene3D" id="3.40.50.12780">
    <property type="entry name" value="N-terminal domain of ligase-like"/>
    <property type="match status" value="2"/>
</dbReference>
<dbReference type="GO" id="GO:0044550">
    <property type="term" value="P:secondary metabolite biosynthetic process"/>
    <property type="evidence" value="ECO:0007669"/>
    <property type="project" value="UniProtKB-ARBA"/>
</dbReference>
<dbReference type="Pfam" id="PF00501">
    <property type="entry name" value="AMP-binding"/>
    <property type="match status" value="2"/>
</dbReference>
<evidence type="ECO:0000256" key="1">
    <source>
        <dbReference type="ARBA" id="ARBA00001957"/>
    </source>
</evidence>
<dbReference type="Gene3D" id="3.30.300.30">
    <property type="match status" value="2"/>
</dbReference>
<dbReference type="Pfam" id="PF00550">
    <property type="entry name" value="PP-binding"/>
    <property type="match status" value="2"/>
</dbReference>
<organism evidence="9 10">
    <name type="scientific">Symplocastrum torsivum CPER-KK1</name>
    <dbReference type="NCBI Taxonomy" id="450513"/>
    <lineage>
        <taxon>Bacteria</taxon>
        <taxon>Bacillati</taxon>
        <taxon>Cyanobacteriota</taxon>
        <taxon>Cyanophyceae</taxon>
        <taxon>Oscillatoriophycideae</taxon>
        <taxon>Oscillatoriales</taxon>
        <taxon>Microcoleaceae</taxon>
        <taxon>Symplocastrum</taxon>
    </lineage>
</organism>
<proteinExistence type="inferred from homology"/>
<dbReference type="PROSITE" id="PS50075">
    <property type="entry name" value="CARRIER"/>
    <property type="match status" value="2"/>
</dbReference>
<dbReference type="SUPFAM" id="SSF56801">
    <property type="entry name" value="Acetyl-CoA synthetase-like"/>
    <property type="match status" value="2"/>
</dbReference>
<keyword evidence="4" id="KW-0597">Phosphoprotein</keyword>
<dbReference type="PANTHER" id="PTHR45527:SF14">
    <property type="entry name" value="PLIPASTATIN SYNTHASE SUBUNIT B"/>
    <property type="match status" value="1"/>
</dbReference>
<dbReference type="InterPro" id="IPR025110">
    <property type="entry name" value="AMP-bd_C"/>
</dbReference>
<dbReference type="PROSITE" id="PS00455">
    <property type="entry name" value="AMP_BINDING"/>
    <property type="match status" value="2"/>
</dbReference>
<dbReference type="FunFam" id="3.40.50.980:FF:000002">
    <property type="entry name" value="Enterobactin synthetase component F"/>
    <property type="match status" value="1"/>
</dbReference>
<evidence type="ECO:0000256" key="3">
    <source>
        <dbReference type="ARBA" id="ARBA00022450"/>
    </source>
</evidence>
<comment type="caution">
    <text evidence="9">The sequence shown here is derived from an EMBL/GenBank/DDBJ whole genome shotgun (WGS) entry which is preliminary data.</text>
</comment>
<evidence type="ECO:0000259" key="8">
    <source>
        <dbReference type="PROSITE" id="PS50075"/>
    </source>
</evidence>
<dbReference type="FunFam" id="3.40.50.980:FF:000001">
    <property type="entry name" value="Non-ribosomal peptide synthetase"/>
    <property type="match status" value="1"/>
</dbReference>
<dbReference type="InterPro" id="IPR001242">
    <property type="entry name" value="Condensation_dom"/>
</dbReference>
<dbReference type="Pfam" id="PF00668">
    <property type="entry name" value="Condensation"/>
    <property type="match status" value="2"/>
</dbReference>
<dbReference type="FunFam" id="3.40.50.12780:FF:000013">
    <property type="entry name" value="Long-chain-fatty-acid--AMP ligase FadD32"/>
    <property type="match status" value="1"/>
</dbReference>
<evidence type="ECO:0000313" key="9">
    <source>
        <dbReference type="EMBL" id="MBW4543127.1"/>
    </source>
</evidence>
<name>A0A951PGU8_9CYAN</name>
<dbReference type="GO" id="GO:0006631">
    <property type="term" value="P:fatty acid metabolic process"/>
    <property type="evidence" value="ECO:0007669"/>
    <property type="project" value="UniProtKB-KW"/>
</dbReference>
<dbReference type="GO" id="GO:0031177">
    <property type="term" value="F:phosphopantetheine binding"/>
    <property type="evidence" value="ECO:0007669"/>
    <property type="project" value="InterPro"/>
</dbReference>
<comment type="similarity">
    <text evidence="2">Belongs to the ATP-dependent AMP-binding enzyme family.</text>
</comment>
<dbReference type="SUPFAM" id="SSF52777">
    <property type="entry name" value="CoA-dependent acyltransferases"/>
    <property type="match status" value="2"/>
</dbReference>
<dbReference type="InterPro" id="IPR020845">
    <property type="entry name" value="AMP-binding_CS"/>
</dbReference>
<evidence type="ECO:0000256" key="4">
    <source>
        <dbReference type="ARBA" id="ARBA00022553"/>
    </source>
</evidence>
<evidence type="ECO:0000313" key="10">
    <source>
        <dbReference type="Proteomes" id="UP000753908"/>
    </source>
</evidence>
<dbReference type="Pfam" id="PF13193">
    <property type="entry name" value="AMP-binding_C"/>
    <property type="match status" value="1"/>
</dbReference>
<dbReference type="InterPro" id="IPR042099">
    <property type="entry name" value="ANL_N_sf"/>
</dbReference>
<dbReference type="GO" id="GO:0071766">
    <property type="term" value="P:Actinobacterium-type cell wall biogenesis"/>
    <property type="evidence" value="ECO:0007669"/>
    <property type="project" value="UniProtKB-ARBA"/>
</dbReference>